<reference evidence="2 3" key="1">
    <citation type="submission" date="2014-04" db="EMBL/GenBank/DDBJ databases">
        <title>Genome evolution of avian class.</title>
        <authorList>
            <person name="Zhang G."/>
            <person name="Li C."/>
        </authorList>
    </citation>
    <scope>NUCLEOTIDE SEQUENCE [LARGE SCALE GENOMIC DNA]</scope>
    <source>
        <strain evidence="2">BGI_N331</strain>
    </source>
</reference>
<gene>
    <name evidence="2" type="ORF">N331_05275</name>
</gene>
<feature type="non-terminal residue" evidence="2">
    <location>
        <position position="59"/>
    </location>
</feature>
<dbReference type="Proteomes" id="UP000052967">
    <property type="component" value="Unassembled WGS sequence"/>
</dbReference>
<dbReference type="InterPro" id="IPR001507">
    <property type="entry name" value="ZP_dom"/>
</dbReference>
<dbReference type="Pfam" id="PF23344">
    <property type="entry name" value="ZP-N"/>
    <property type="match status" value="1"/>
</dbReference>
<dbReference type="InterPro" id="IPR055356">
    <property type="entry name" value="ZP-N"/>
</dbReference>
<name>A0A091R8E9_MERNU</name>
<dbReference type="EMBL" id="KK714029">
    <property type="protein sequence ID" value="KFQ35194.1"/>
    <property type="molecule type" value="Genomic_DNA"/>
</dbReference>
<dbReference type="Gene3D" id="2.60.40.3210">
    <property type="entry name" value="Zona pellucida, ZP-N domain"/>
    <property type="match status" value="1"/>
</dbReference>
<feature type="domain" description="ZP" evidence="1">
    <location>
        <begin position="3"/>
        <end position="59"/>
    </location>
</feature>
<evidence type="ECO:0000313" key="3">
    <source>
        <dbReference type="Proteomes" id="UP000052967"/>
    </source>
</evidence>
<dbReference type="AlphaFoldDB" id="A0A091R8E9"/>
<evidence type="ECO:0000259" key="1">
    <source>
        <dbReference type="PROSITE" id="PS51034"/>
    </source>
</evidence>
<dbReference type="PROSITE" id="PS51034">
    <property type="entry name" value="ZP_2"/>
    <property type="match status" value="1"/>
</dbReference>
<keyword evidence="3" id="KW-1185">Reference proteome</keyword>
<proteinExistence type="predicted"/>
<sequence length="59" mass="6701">ALVCFSTFMRAVVDRHYLQLQGYPVWNISLSDSSCRPQITSTEVIFNIPYNSCGTRSQV</sequence>
<evidence type="ECO:0000313" key="2">
    <source>
        <dbReference type="EMBL" id="KFQ35194.1"/>
    </source>
</evidence>
<organism evidence="2 3">
    <name type="scientific">Merops nubicus</name>
    <name type="common">Northern carmine bee-eater</name>
    <dbReference type="NCBI Taxonomy" id="57421"/>
    <lineage>
        <taxon>Eukaryota</taxon>
        <taxon>Metazoa</taxon>
        <taxon>Chordata</taxon>
        <taxon>Craniata</taxon>
        <taxon>Vertebrata</taxon>
        <taxon>Euteleostomi</taxon>
        <taxon>Archelosauria</taxon>
        <taxon>Archosauria</taxon>
        <taxon>Dinosauria</taxon>
        <taxon>Saurischia</taxon>
        <taxon>Theropoda</taxon>
        <taxon>Coelurosauria</taxon>
        <taxon>Aves</taxon>
        <taxon>Neognathae</taxon>
        <taxon>Neoaves</taxon>
        <taxon>Telluraves</taxon>
        <taxon>Coraciimorphae</taxon>
        <taxon>Coraciiformes</taxon>
        <taxon>Meropidae</taxon>
        <taxon>Merops</taxon>
    </lineage>
</organism>
<accession>A0A091R8E9</accession>
<protein>
    <submittedName>
        <fullName evidence="2">Putative ZP domain-containing protein LOC729800</fullName>
    </submittedName>
</protein>
<feature type="non-terminal residue" evidence="2">
    <location>
        <position position="1"/>
    </location>
</feature>